<dbReference type="GO" id="GO:1904680">
    <property type="term" value="F:peptide transmembrane transporter activity"/>
    <property type="evidence" value="ECO:0007669"/>
    <property type="project" value="TreeGrafter"/>
</dbReference>
<accession>A0A932I4S5</accession>
<dbReference type="EMBL" id="JACPUR010000040">
    <property type="protein sequence ID" value="MBI3129291.1"/>
    <property type="molecule type" value="Genomic_DNA"/>
</dbReference>
<organism evidence="6 7">
    <name type="scientific">Tectimicrobiota bacterium</name>
    <dbReference type="NCBI Taxonomy" id="2528274"/>
    <lineage>
        <taxon>Bacteria</taxon>
        <taxon>Pseudomonadati</taxon>
        <taxon>Nitrospinota/Tectimicrobiota group</taxon>
        <taxon>Candidatus Tectimicrobiota</taxon>
    </lineage>
</organism>
<keyword evidence="3 4" id="KW-0732">Signal</keyword>
<feature type="chain" id="PRO_5037756423" description="Solute-binding protein family 5 domain-containing protein" evidence="4">
    <location>
        <begin position="26"/>
        <end position="533"/>
    </location>
</feature>
<evidence type="ECO:0000256" key="3">
    <source>
        <dbReference type="ARBA" id="ARBA00022729"/>
    </source>
</evidence>
<gene>
    <name evidence="6" type="ORF">HYZ11_16910</name>
</gene>
<dbReference type="GO" id="GO:0043190">
    <property type="term" value="C:ATP-binding cassette (ABC) transporter complex"/>
    <property type="evidence" value="ECO:0007669"/>
    <property type="project" value="InterPro"/>
</dbReference>
<dbReference type="GO" id="GO:0030288">
    <property type="term" value="C:outer membrane-bounded periplasmic space"/>
    <property type="evidence" value="ECO:0007669"/>
    <property type="project" value="UniProtKB-ARBA"/>
</dbReference>
<dbReference type="SUPFAM" id="SSF53850">
    <property type="entry name" value="Periplasmic binding protein-like II"/>
    <property type="match status" value="1"/>
</dbReference>
<dbReference type="Proteomes" id="UP000782312">
    <property type="component" value="Unassembled WGS sequence"/>
</dbReference>
<evidence type="ECO:0000256" key="1">
    <source>
        <dbReference type="ARBA" id="ARBA00005695"/>
    </source>
</evidence>
<dbReference type="PANTHER" id="PTHR30290:SF9">
    <property type="entry name" value="OLIGOPEPTIDE-BINDING PROTEIN APPA"/>
    <property type="match status" value="1"/>
</dbReference>
<feature type="signal peptide" evidence="4">
    <location>
        <begin position="1"/>
        <end position="25"/>
    </location>
</feature>
<dbReference type="InterPro" id="IPR030678">
    <property type="entry name" value="Peptide/Ni-bd"/>
</dbReference>
<keyword evidence="2" id="KW-0813">Transport</keyword>
<evidence type="ECO:0000256" key="4">
    <source>
        <dbReference type="SAM" id="SignalP"/>
    </source>
</evidence>
<sequence>MRTRSIPLVLAALAAALAFALPARAAEPKRGGIVNWFIYADPTRLDVHGESALAHQQATGGVFSGLLQHDPEKPGEPVPDLATGYEASADGTVFTFKLRQGVKWHDGKPFTSRDVVATFQRVTGKDFRSPRCGTLIKPILAKIEAADDHTVKFTLKHPAGTFIPSIASAWCRIVPKHVLDRDGNLNSAKSIVGTGPFKLKDYKRGSIIEWERNPDYYAKGLPYVDGVRQFVLVGRPTQLAAAKAGKVMLWDTWPPMSKSQAEEVKKARGDRVKIYPWPINTVFITYLNPKKKPFDNPEMRRAVRLAINPHEVVAKVFEGAGTPCNLLDPKLYGEFALPREEVLKAPGCNPATKEKDIEEARKIVQKLHPNGVEVEVATRAVADYVDRSQLIIQQLRKIGIRVNFKTYESAVGFRNWGSGNFTIISSQDTAMVLSDPHSMFALTYSGDGGRNYTRWKDPKIEELIGKGLRETDKAKRVKIYHDLQRYILSKPDHPNIVISWIEGWFFEDTRLKNYRQATTVYDNNTFQKVWLGE</sequence>
<dbReference type="InterPro" id="IPR039424">
    <property type="entry name" value="SBP_5"/>
</dbReference>
<dbReference type="Pfam" id="PF00496">
    <property type="entry name" value="SBP_bac_5"/>
    <property type="match status" value="1"/>
</dbReference>
<name>A0A932I4S5_UNCTE</name>
<dbReference type="GO" id="GO:0015833">
    <property type="term" value="P:peptide transport"/>
    <property type="evidence" value="ECO:0007669"/>
    <property type="project" value="TreeGrafter"/>
</dbReference>
<evidence type="ECO:0000313" key="7">
    <source>
        <dbReference type="Proteomes" id="UP000782312"/>
    </source>
</evidence>
<dbReference type="Gene3D" id="3.40.190.10">
    <property type="entry name" value="Periplasmic binding protein-like II"/>
    <property type="match status" value="1"/>
</dbReference>
<proteinExistence type="inferred from homology"/>
<dbReference type="PIRSF" id="PIRSF002741">
    <property type="entry name" value="MppA"/>
    <property type="match status" value="1"/>
</dbReference>
<comment type="caution">
    <text evidence="6">The sequence shown here is derived from an EMBL/GenBank/DDBJ whole genome shotgun (WGS) entry which is preliminary data.</text>
</comment>
<comment type="similarity">
    <text evidence="1">Belongs to the bacterial solute-binding protein 5 family.</text>
</comment>
<dbReference type="Gene3D" id="3.10.105.10">
    <property type="entry name" value="Dipeptide-binding Protein, Domain 3"/>
    <property type="match status" value="1"/>
</dbReference>
<dbReference type="InterPro" id="IPR000914">
    <property type="entry name" value="SBP_5_dom"/>
</dbReference>
<evidence type="ECO:0000259" key="5">
    <source>
        <dbReference type="Pfam" id="PF00496"/>
    </source>
</evidence>
<reference evidence="6" key="1">
    <citation type="submission" date="2020-07" db="EMBL/GenBank/DDBJ databases">
        <title>Huge and variable diversity of episymbiotic CPR bacteria and DPANN archaea in groundwater ecosystems.</title>
        <authorList>
            <person name="He C.Y."/>
            <person name="Keren R."/>
            <person name="Whittaker M."/>
            <person name="Farag I.F."/>
            <person name="Doudna J."/>
            <person name="Cate J.H.D."/>
            <person name="Banfield J.F."/>
        </authorList>
    </citation>
    <scope>NUCLEOTIDE SEQUENCE</scope>
    <source>
        <strain evidence="6">NC_groundwater_763_Ag_S-0.2um_68_21</strain>
    </source>
</reference>
<dbReference type="AlphaFoldDB" id="A0A932I4S5"/>
<feature type="domain" description="Solute-binding protein family 5" evidence="5">
    <location>
        <begin position="76"/>
        <end position="448"/>
    </location>
</feature>
<dbReference type="PANTHER" id="PTHR30290">
    <property type="entry name" value="PERIPLASMIC BINDING COMPONENT OF ABC TRANSPORTER"/>
    <property type="match status" value="1"/>
</dbReference>
<protein>
    <recommendedName>
        <fullName evidence="5">Solute-binding protein family 5 domain-containing protein</fullName>
    </recommendedName>
</protein>
<evidence type="ECO:0000313" key="6">
    <source>
        <dbReference type="EMBL" id="MBI3129291.1"/>
    </source>
</evidence>
<evidence type="ECO:0000256" key="2">
    <source>
        <dbReference type="ARBA" id="ARBA00022448"/>
    </source>
</evidence>